<dbReference type="OrthoDB" id="3258969at2759"/>
<feature type="compositionally biased region" description="Polar residues" evidence="1">
    <location>
        <begin position="37"/>
        <end position="51"/>
    </location>
</feature>
<feature type="region of interest" description="Disordered" evidence="1">
    <location>
        <begin position="345"/>
        <end position="387"/>
    </location>
</feature>
<sequence length="700" mass="77244">MARTPSVRIPGSAATAGAQLARIACMRQLATPARPFSASSAKSTANRNPQGSAKVEMSRRATVAAESTQRVTMTTLMSDSKQVKPGFTGPKKLRSELYFPGGRSISNGKQYSNPPAAAYEPHTVYLLESRYDVQYPGHGRPNQLVHEIGICRHGELEDVLARYNSEYAPARSLQLMDRAKWPFGQLEMPKVAESKATKGSKVQGRVEIWDTLEDESDALMPSTPKLKDVYDVDPDRVARQTAAVKQRVKETGLDGISSGVIRPDGKVPFELERPDGTYHPSGFQVPTRAKDLGKYPLPPPKAPDTRSKPNDDVPDVYVHPEQWQQVKEKDAAVMGHMLLGDFEAGTRPSKRKIPTEVSGIRDNGEEQPPQHASGFIPPTPSAPRGDTSAFTHTVEGRELDTREIEARDAWKASTAAIRKKYFKHIAETPFWRPVLSLTVSTRPLAFTLARLSKAEARGQPFHVNIDSEGRKYGQSLSSRLRCLRLQRMEDLAVDMAQILAGARGGPIGIRFSVDQTTGGAIGDPVPWTKRVIGVGIANWYERAAEIKEAFEKRQDEVHQYEVNAKESEKPFVVYGVDERGKRVALPGQTEVPTLPFDSIAKRAAIPNSLRAVFNDLAELTQLLREEGDHLVVHMEVSEGEEGSGRIIGVDDGTPPPPGWVQVSHTQARQVVKRRFEWLSAQHAGPIGELLAERHWAVAYP</sequence>
<protein>
    <submittedName>
        <fullName evidence="2">Uncharacterized protein</fullName>
    </submittedName>
</protein>
<evidence type="ECO:0000313" key="2">
    <source>
        <dbReference type="EMBL" id="KIY68172.1"/>
    </source>
</evidence>
<feature type="region of interest" description="Disordered" evidence="1">
    <location>
        <begin position="35"/>
        <end position="69"/>
    </location>
</feature>
<proteinExistence type="predicted"/>
<organism evidence="2 3">
    <name type="scientific">Cylindrobasidium torrendii FP15055 ss-10</name>
    <dbReference type="NCBI Taxonomy" id="1314674"/>
    <lineage>
        <taxon>Eukaryota</taxon>
        <taxon>Fungi</taxon>
        <taxon>Dikarya</taxon>
        <taxon>Basidiomycota</taxon>
        <taxon>Agaricomycotina</taxon>
        <taxon>Agaricomycetes</taxon>
        <taxon>Agaricomycetidae</taxon>
        <taxon>Agaricales</taxon>
        <taxon>Marasmiineae</taxon>
        <taxon>Physalacriaceae</taxon>
        <taxon>Cylindrobasidium</taxon>
    </lineage>
</organism>
<dbReference type="EMBL" id="KN880508">
    <property type="protein sequence ID" value="KIY68172.1"/>
    <property type="molecule type" value="Genomic_DNA"/>
</dbReference>
<feature type="region of interest" description="Disordered" evidence="1">
    <location>
        <begin position="273"/>
        <end position="312"/>
    </location>
</feature>
<evidence type="ECO:0000313" key="3">
    <source>
        <dbReference type="Proteomes" id="UP000054007"/>
    </source>
</evidence>
<keyword evidence="3" id="KW-1185">Reference proteome</keyword>
<dbReference type="AlphaFoldDB" id="A0A0D7BCD3"/>
<gene>
    <name evidence="2" type="ORF">CYLTODRAFT_374744</name>
</gene>
<dbReference type="Proteomes" id="UP000054007">
    <property type="component" value="Unassembled WGS sequence"/>
</dbReference>
<accession>A0A0D7BCD3</accession>
<name>A0A0D7BCD3_9AGAR</name>
<reference evidence="2 3" key="1">
    <citation type="journal article" date="2015" name="Fungal Genet. Biol.">
        <title>Evolution of novel wood decay mechanisms in Agaricales revealed by the genome sequences of Fistulina hepatica and Cylindrobasidium torrendii.</title>
        <authorList>
            <person name="Floudas D."/>
            <person name="Held B.W."/>
            <person name="Riley R."/>
            <person name="Nagy L.G."/>
            <person name="Koehler G."/>
            <person name="Ransdell A.S."/>
            <person name="Younus H."/>
            <person name="Chow J."/>
            <person name="Chiniquy J."/>
            <person name="Lipzen A."/>
            <person name="Tritt A."/>
            <person name="Sun H."/>
            <person name="Haridas S."/>
            <person name="LaButti K."/>
            <person name="Ohm R.A."/>
            <person name="Kues U."/>
            <person name="Blanchette R.A."/>
            <person name="Grigoriev I.V."/>
            <person name="Minto R.E."/>
            <person name="Hibbett D.S."/>
        </authorList>
    </citation>
    <scope>NUCLEOTIDE SEQUENCE [LARGE SCALE GENOMIC DNA]</scope>
    <source>
        <strain evidence="2 3">FP15055 ss-10</strain>
    </source>
</reference>
<evidence type="ECO:0000256" key="1">
    <source>
        <dbReference type="SAM" id="MobiDB-lite"/>
    </source>
</evidence>